<evidence type="ECO:0000256" key="6">
    <source>
        <dbReference type="ARBA" id="ARBA00022970"/>
    </source>
</evidence>
<dbReference type="EMBL" id="IAAA01010090">
    <property type="protein sequence ID" value="LAA05044.1"/>
    <property type="molecule type" value="mRNA"/>
</dbReference>
<dbReference type="PROSITE" id="PS50267">
    <property type="entry name" value="NA_NEUROTRAN_SYMP_3"/>
    <property type="match status" value="1"/>
</dbReference>
<keyword evidence="10 16" id="KW-0472">Membrane</keyword>
<feature type="transmembrane region" description="Helical" evidence="16">
    <location>
        <begin position="391"/>
        <end position="408"/>
    </location>
</feature>
<dbReference type="OrthoDB" id="6581954at2759"/>
<dbReference type="InterPro" id="IPR000175">
    <property type="entry name" value="Na/ntran_symport"/>
</dbReference>
<evidence type="ECO:0000256" key="1">
    <source>
        <dbReference type="ARBA" id="ARBA00004141"/>
    </source>
</evidence>
<dbReference type="GO" id="GO:0005886">
    <property type="term" value="C:plasma membrane"/>
    <property type="evidence" value="ECO:0007669"/>
    <property type="project" value="TreeGrafter"/>
</dbReference>
<name>A0A2L2YA46_PARTP</name>
<evidence type="ECO:0000256" key="14">
    <source>
        <dbReference type="ARBA" id="ARBA00040215"/>
    </source>
</evidence>
<evidence type="ECO:0000256" key="4">
    <source>
        <dbReference type="ARBA" id="ARBA00022692"/>
    </source>
</evidence>
<keyword evidence="9" id="KW-0406">Ion transport</keyword>
<evidence type="ECO:0000256" key="3">
    <source>
        <dbReference type="ARBA" id="ARBA00022448"/>
    </source>
</evidence>
<evidence type="ECO:0000256" key="16">
    <source>
        <dbReference type="SAM" id="Phobius"/>
    </source>
</evidence>
<evidence type="ECO:0000256" key="13">
    <source>
        <dbReference type="ARBA" id="ARBA00037785"/>
    </source>
</evidence>
<evidence type="ECO:0000256" key="5">
    <source>
        <dbReference type="ARBA" id="ARBA00022847"/>
    </source>
</evidence>
<feature type="transmembrane region" description="Helical" evidence="16">
    <location>
        <begin position="353"/>
        <end position="371"/>
    </location>
</feature>
<feature type="transmembrane region" description="Helical" evidence="16">
    <location>
        <begin position="20"/>
        <end position="45"/>
    </location>
</feature>
<dbReference type="GO" id="GO:0015179">
    <property type="term" value="F:L-amino acid transmembrane transporter activity"/>
    <property type="evidence" value="ECO:0007669"/>
    <property type="project" value="TreeGrafter"/>
</dbReference>
<keyword evidence="11" id="KW-0325">Glycoprotein</keyword>
<comment type="similarity">
    <text evidence="2">Belongs to the sodium:neurotransmitter symporter (SNF) (TC 2.A.22) family.</text>
</comment>
<dbReference type="GO" id="GO:0046872">
    <property type="term" value="F:metal ion binding"/>
    <property type="evidence" value="ECO:0007669"/>
    <property type="project" value="UniProtKB-KW"/>
</dbReference>
<dbReference type="PANTHER" id="PTHR11616">
    <property type="entry name" value="SODIUM/CHLORIDE DEPENDENT TRANSPORTER"/>
    <property type="match status" value="1"/>
</dbReference>
<dbReference type="PRINTS" id="PR00176">
    <property type="entry name" value="NANEUSMPORT"/>
</dbReference>
<keyword evidence="7 16" id="KW-1133">Transmembrane helix</keyword>
<evidence type="ECO:0000313" key="17">
    <source>
        <dbReference type="EMBL" id="LAA05042.1"/>
    </source>
</evidence>
<comment type="subcellular location">
    <subcellularLocation>
        <location evidence="1">Membrane</location>
        <topology evidence="1">Multi-pass membrane protein</topology>
    </subcellularLocation>
</comment>
<keyword evidence="8 15" id="KW-0915">Sodium</keyword>
<feature type="transmembrane region" description="Helical" evidence="16">
    <location>
        <begin position="141"/>
        <end position="160"/>
    </location>
</feature>
<evidence type="ECO:0000256" key="12">
    <source>
        <dbReference type="ARBA" id="ARBA00023201"/>
    </source>
</evidence>
<dbReference type="AlphaFoldDB" id="A0A2L2YA46"/>
<evidence type="ECO:0000256" key="2">
    <source>
        <dbReference type="ARBA" id="ARBA00006459"/>
    </source>
</evidence>
<evidence type="ECO:0000256" key="9">
    <source>
        <dbReference type="ARBA" id="ARBA00023065"/>
    </source>
</evidence>
<evidence type="ECO:0000256" key="8">
    <source>
        <dbReference type="ARBA" id="ARBA00023053"/>
    </source>
</evidence>
<dbReference type="PANTHER" id="PTHR11616:SF321">
    <property type="entry name" value="SODIUM-DEPENDENT NUTRIENT AMINO ACID TRANSPORTER 1-RELATED"/>
    <property type="match status" value="1"/>
</dbReference>
<evidence type="ECO:0000256" key="15">
    <source>
        <dbReference type="PIRSR" id="PIRSR600175-1"/>
    </source>
</evidence>
<comment type="function">
    <text evidence="13">Unusual broad substrate spectrum amino acid:sodium cotransporter that promotes absorption of the D isomers of essential amino acids. Neutral amino acids are the preferred substrates, especially methionine and phenylalanine.</text>
</comment>
<keyword evidence="12" id="KW-0739">Sodium transport</keyword>
<dbReference type="GO" id="GO:0005283">
    <property type="term" value="F:amino acid:sodium symporter activity"/>
    <property type="evidence" value="ECO:0007669"/>
    <property type="project" value="TreeGrafter"/>
</dbReference>
<keyword evidence="4 16" id="KW-0812">Transmembrane</keyword>
<feature type="binding site" evidence="15">
    <location>
        <position position="329"/>
    </location>
    <ligand>
        <name>Na(+)</name>
        <dbReference type="ChEBI" id="CHEBI:29101"/>
        <label>1</label>
    </ligand>
</feature>
<feature type="binding site" evidence="15">
    <location>
        <position position="3"/>
    </location>
    <ligand>
        <name>Na(+)</name>
        <dbReference type="ChEBI" id="CHEBI:29101"/>
        <label>1</label>
    </ligand>
</feature>
<feature type="transmembrane region" description="Helical" evidence="16">
    <location>
        <begin position="252"/>
        <end position="273"/>
    </location>
</feature>
<dbReference type="GO" id="GO:0089718">
    <property type="term" value="P:amino acid import across plasma membrane"/>
    <property type="evidence" value="ECO:0007669"/>
    <property type="project" value="TreeGrafter"/>
</dbReference>
<evidence type="ECO:0000256" key="7">
    <source>
        <dbReference type="ARBA" id="ARBA00022989"/>
    </source>
</evidence>
<keyword evidence="3" id="KW-0813">Transport</keyword>
<evidence type="ECO:0000256" key="11">
    <source>
        <dbReference type="ARBA" id="ARBA00023180"/>
    </source>
</evidence>
<keyword evidence="15" id="KW-0479">Metal-binding</keyword>
<dbReference type="EMBL" id="IAAA01010087">
    <property type="protein sequence ID" value="LAA05036.1"/>
    <property type="molecule type" value="mRNA"/>
</dbReference>
<keyword evidence="6" id="KW-0029">Amino-acid transport</keyword>
<feature type="binding site" evidence="15">
    <location>
        <position position="226"/>
    </location>
    <ligand>
        <name>Na(+)</name>
        <dbReference type="ChEBI" id="CHEBI:29101"/>
        <label>1</label>
    </ligand>
</feature>
<reference evidence="17" key="1">
    <citation type="journal article" date="2016" name="Mol. Ecol. Resour.">
        <title>Evaluation of the impact of RNA preservation methods of spiders for de novo transcriptome assembly.</title>
        <authorList>
            <person name="Kono N."/>
            <person name="Nakamura H."/>
            <person name="Ito Y."/>
            <person name="Tomita M."/>
            <person name="Arakawa K."/>
        </authorList>
    </citation>
    <scope>NUCLEOTIDE SEQUENCE</scope>
    <source>
        <tissue evidence="17">Whole body</tissue>
    </source>
</reference>
<organism evidence="17">
    <name type="scientific">Parasteatoda tepidariorum</name>
    <name type="common">Common house spider</name>
    <name type="synonym">Achaearanea tepidariorum</name>
    <dbReference type="NCBI Taxonomy" id="114398"/>
    <lineage>
        <taxon>Eukaryota</taxon>
        <taxon>Metazoa</taxon>
        <taxon>Ecdysozoa</taxon>
        <taxon>Arthropoda</taxon>
        <taxon>Chelicerata</taxon>
        <taxon>Arachnida</taxon>
        <taxon>Araneae</taxon>
        <taxon>Araneomorphae</taxon>
        <taxon>Entelegynae</taxon>
        <taxon>Araneoidea</taxon>
        <taxon>Theridiidae</taxon>
        <taxon>Parasteatoda</taxon>
    </lineage>
</organism>
<sequence length="548" mass="61902">MSVGLGNVWRFPNVAYKNGGGAFLIPYLLLLVIIGRPLYYLELILGQFSSQGPIKLWRIVPAFKGIGYAQVISVSFVVIFYNYLMALSIFYIYSSCSACLPWTDCYYPNGTDIVNMTTAEYFWKNEVLELDYDNPDTITHISWKLVISLLVTWILVYITIVQGTESLGKMAYFTAVFPYIVLTALLIVALQNKGSWEGIKFFFEPQLEKLLEIEVWYRACEQSFFSLAIGYGNIVMIASYNKFSNNVYKDAIIISVLDTFTNILAGCVIFAVLGTLAHEKNLPIDDVVDHGGLGLAYVIYPQALANIKFIPQLWSVLFFIMLFTLGIGSSSSQIETVSTVIKDKFPKLRENKSWLSLGLCVVFFCLGLPLTTNVGQHILELLNNYGVSAAGFFYATLELVGVMWIYGIRNFMADVTYMLGSSPGIFWKFTWWFAAPVSLVIIFVYGHVVVDKKDPLPLWAEYTGWFLAFIALIQIPIWGLYVIYRNPSETIQKKILNSFKATKDWGPSDPVDRAGWLAIKNSKDESSKENSNVVLSAVYNQSFQEDIY</sequence>
<proteinExistence type="evidence at transcript level"/>
<feature type="transmembrane region" description="Helical" evidence="16">
    <location>
        <begin position="462"/>
        <end position="484"/>
    </location>
</feature>
<dbReference type="SUPFAM" id="SSF161070">
    <property type="entry name" value="SNF-like"/>
    <property type="match status" value="1"/>
</dbReference>
<protein>
    <recommendedName>
        <fullName evidence="14">Sodium-dependent nutrient amino acid transporter 1</fullName>
    </recommendedName>
</protein>
<keyword evidence="5" id="KW-0769">Symport</keyword>
<accession>A0A2L2YA46</accession>
<feature type="binding site" evidence="15">
    <location>
        <position position="7"/>
    </location>
    <ligand>
        <name>Na(+)</name>
        <dbReference type="ChEBI" id="CHEBI:29101"/>
        <label>1</label>
    </ligand>
</feature>
<feature type="binding site" evidence="15">
    <location>
        <position position="325"/>
    </location>
    <ligand>
        <name>Na(+)</name>
        <dbReference type="ChEBI" id="CHEBI:29101"/>
        <label>1</label>
    </ligand>
</feature>
<dbReference type="InterPro" id="IPR037272">
    <property type="entry name" value="SNS_sf"/>
</dbReference>
<dbReference type="EMBL" id="IAAA01010088">
    <property type="protein sequence ID" value="LAA05038.1"/>
    <property type="molecule type" value="mRNA"/>
</dbReference>
<dbReference type="EMBL" id="IAAA01010089">
    <property type="protein sequence ID" value="LAA05042.1"/>
    <property type="molecule type" value="mRNA"/>
</dbReference>
<feature type="transmembrane region" description="Helical" evidence="16">
    <location>
        <begin position="313"/>
        <end position="332"/>
    </location>
</feature>
<evidence type="ECO:0000256" key="10">
    <source>
        <dbReference type="ARBA" id="ARBA00023136"/>
    </source>
</evidence>
<feature type="transmembrane region" description="Helical" evidence="16">
    <location>
        <begin position="172"/>
        <end position="190"/>
    </location>
</feature>
<feature type="transmembrane region" description="Helical" evidence="16">
    <location>
        <begin position="66"/>
        <end position="93"/>
    </location>
</feature>
<feature type="transmembrane region" description="Helical" evidence="16">
    <location>
        <begin position="429"/>
        <end position="450"/>
    </location>
</feature>
<dbReference type="Pfam" id="PF00209">
    <property type="entry name" value="SNF"/>
    <property type="match status" value="1"/>
</dbReference>